<dbReference type="Pfam" id="PF00392">
    <property type="entry name" value="GntR"/>
    <property type="match status" value="1"/>
</dbReference>
<evidence type="ECO:0000256" key="4">
    <source>
        <dbReference type="ARBA" id="ARBA00023125"/>
    </source>
</evidence>
<dbReference type="SUPFAM" id="SSF53383">
    <property type="entry name" value="PLP-dependent transferases"/>
    <property type="match status" value="1"/>
</dbReference>
<dbReference type="InterPro" id="IPR015424">
    <property type="entry name" value="PyrdxlP-dep_Trfase"/>
</dbReference>
<feature type="compositionally biased region" description="Low complexity" evidence="6">
    <location>
        <begin position="90"/>
        <end position="103"/>
    </location>
</feature>
<sequence length="484" mass="50238">MSRTATPSSLALVLSESEGPLRHRIAAAIVDALRVGALRPGDALPSSRGLAAELGVSRTAVVDAYDELAAAGFVDSRAGSGTTVATGADDAARAGAAPHVATGPVHGSTESTDERSPGIDLSPGLPDTDLVSTRHWRSAWRTASARPIPFAAAGSRGHRAMREALAVHLRRTRGVVADPDEIVIVPGVQAALRTLVGAADLTGRQVAFEDPGYAKARITLAAAGARIRPVDVDTDGLDPHDLLESDAAVYCTPAHQFPMGGRTPVTRRAGLLARVGDRLVIEDDYDGEFRFGVPALPALRSLAGGDERVAYVGTASKILGPGLRLAWLIPPRRLLPRVHDALEVSGEKVCSVTADAFAEFVGSGALTAHLARTSRTYAARRQAFVGALDRHLPGVELLGVEAGLHVALRLPDGCDDRAVAETIEEHGVRVRPLADYRATSDGPRGLLCGYARLPESRADHAAAVIGAAVAAAAGSAGNRSRSGS</sequence>
<dbReference type="Gene3D" id="1.10.10.10">
    <property type="entry name" value="Winged helix-like DNA-binding domain superfamily/Winged helix DNA-binding domain"/>
    <property type="match status" value="1"/>
</dbReference>
<feature type="domain" description="HTH gntR-type" evidence="7">
    <location>
        <begin position="19"/>
        <end position="87"/>
    </location>
</feature>
<name>A0ABW4P799_9NOCA</name>
<dbReference type="InterPro" id="IPR004839">
    <property type="entry name" value="Aminotransferase_I/II_large"/>
</dbReference>
<accession>A0ABW4P799</accession>
<dbReference type="PRINTS" id="PR00035">
    <property type="entry name" value="HTHGNTR"/>
</dbReference>
<keyword evidence="8" id="KW-0032">Aminotransferase</keyword>
<keyword evidence="5" id="KW-0804">Transcription</keyword>
<protein>
    <submittedName>
        <fullName evidence="8">PLP-dependent aminotransferase family protein</fullName>
    </submittedName>
</protein>
<dbReference type="Pfam" id="PF00155">
    <property type="entry name" value="Aminotran_1_2"/>
    <property type="match status" value="1"/>
</dbReference>
<evidence type="ECO:0000256" key="3">
    <source>
        <dbReference type="ARBA" id="ARBA00023015"/>
    </source>
</evidence>
<dbReference type="CDD" id="cd07377">
    <property type="entry name" value="WHTH_GntR"/>
    <property type="match status" value="1"/>
</dbReference>
<dbReference type="CDD" id="cd00609">
    <property type="entry name" value="AAT_like"/>
    <property type="match status" value="1"/>
</dbReference>
<keyword evidence="4" id="KW-0238">DNA-binding</keyword>
<dbReference type="InterPro" id="IPR000524">
    <property type="entry name" value="Tscrpt_reg_HTH_GntR"/>
</dbReference>
<evidence type="ECO:0000313" key="9">
    <source>
        <dbReference type="Proteomes" id="UP001597286"/>
    </source>
</evidence>
<dbReference type="InterPro" id="IPR051446">
    <property type="entry name" value="HTH_trans_reg/aminotransferase"/>
</dbReference>
<keyword evidence="3" id="KW-0805">Transcription regulation</keyword>
<keyword evidence="9" id="KW-1185">Reference proteome</keyword>
<dbReference type="Proteomes" id="UP001597286">
    <property type="component" value="Unassembled WGS sequence"/>
</dbReference>
<evidence type="ECO:0000256" key="2">
    <source>
        <dbReference type="ARBA" id="ARBA00022898"/>
    </source>
</evidence>
<dbReference type="InterPro" id="IPR015421">
    <property type="entry name" value="PyrdxlP-dep_Trfase_major"/>
</dbReference>
<organism evidence="8 9">
    <name type="scientific">Rhodococcus gannanensis</name>
    <dbReference type="NCBI Taxonomy" id="1960308"/>
    <lineage>
        <taxon>Bacteria</taxon>
        <taxon>Bacillati</taxon>
        <taxon>Actinomycetota</taxon>
        <taxon>Actinomycetes</taxon>
        <taxon>Mycobacteriales</taxon>
        <taxon>Nocardiaceae</taxon>
        <taxon>Rhodococcus</taxon>
    </lineage>
</organism>
<dbReference type="SUPFAM" id="SSF46785">
    <property type="entry name" value="Winged helix' DNA-binding domain"/>
    <property type="match status" value="1"/>
</dbReference>
<proteinExistence type="inferred from homology"/>
<dbReference type="InterPro" id="IPR036390">
    <property type="entry name" value="WH_DNA-bd_sf"/>
</dbReference>
<dbReference type="EMBL" id="JBHUFB010000013">
    <property type="protein sequence ID" value="MFD1814372.1"/>
    <property type="molecule type" value="Genomic_DNA"/>
</dbReference>
<dbReference type="PANTHER" id="PTHR46577">
    <property type="entry name" value="HTH-TYPE TRANSCRIPTIONAL REGULATORY PROTEIN GABR"/>
    <property type="match status" value="1"/>
</dbReference>
<keyword evidence="8" id="KW-0808">Transferase</keyword>
<dbReference type="SMART" id="SM00345">
    <property type="entry name" value="HTH_GNTR"/>
    <property type="match status" value="1"/>
</dbReference>
<gene>
    <name evidence="8" type="ORF">ACFSJG_19315</name>
</gene>
<evidence type="ECO:0000256" key="1">
    <source>
        <dbReference type="ARBA" id="ARBA00005384"/>
    </source>
</evidence>
<feature type="region of interest" description="Disordered" evidence="6">
    <location>
        <begin position="90"/>
        <end position="127"/>
    </location>
</feature>
<reference evidence="9" key="1">
    <citation type="journal article" date="2019" name="Int. J. Syst. Evol. Microbiol.">
        <title>The Global Catalogue of Microorganisms (GCM) 10K type strain sequencing project: providing services to taxonomists for standard genome sequencing and annotation.</title>
        <authorList>
            <consortium name="The Broad Institute Genomics Platform"/>
            <consortium name="The Broad Institute Genome Sequencing Center for Infectious Disease"/>
            <person name="Wu L."/>
            <person name="Ma J."/>
        </authorList>
    </citation>
    <scope>NUCLEOTIDE SEQUENCE [LARGE SCALE GENOMIC DNA]</scope>
    <source>
        <strain evidence="9">DT72</strain>
    </source>
</reference>
<comment type="caution">
    <text evidence="8">The sequence shown here is derived from an EMBL/GenBank/DDBJ whole genome shotgun (WGS) entry which is preliminary data.</text>
</comment>
<dbReference type="GO" id="GO:0008483">
    <property type="term" value="F:transaminase activity"/>
    <property type="evidence" value="ECO:0007669"/>
    <property type="project" value="UniProtKB-KW"/>
</dbReference>
<dbReference type="RefSeq" id="WP_378486837.1">
    <property type="nucleotide sequence ID" value="NZ_JBHUFB010000013.1"/>
</dbReference>
<dbReference type="Gene3D" id="3.40.640.10">
    <property type="entry name" value="Type I PLP-dependent aspartate aminotransferase-like (Major domain)"/>
    <property type="match status" value="1"/>
</dbReference>
<evidence type="ECO:0000313" key="8">
    <source>
        <dbReference type="EMBL" id="MFD1814372.1"/>
    </source>
</evidence>
<evidence type="ECO:0000256" key="6">
    <source>
        <dbReference type="SAM" id="MobiDB-lite"/>
    </source>
</evidence>
<dbReference type="InterPro" id="IPR036388">
    <property type="entry name" value="WH-like_DNA-bd_sf"/>
</dbReference>
<keyword evidence="2" id="KW-0663">Pyridoxal phosphate</keyword>
<comment type="similarity">
    <text evidence="1">In the C-terminal section; belongs to the class-I pyridoxal-phosphate-dependent aminotransferase family.</text>
</comment>
<dbReference type="PANTHER" id="PTHR46577:SF1">
    <property type="entry name" value="HTH-TYPE TRANSCRIPTIONAL REGULATORY PROTEIN GABR"/>
    <property type="match status" value="1"/>
</dbReference>
<evidence type="ECO:0000259" key="7">
    <source>
        <dbReference type="PROSITE" id="PS50949"/>
    </source>
</evidence>
<evidence type="ECO:0000256" key="5">
    <source>
        <dbReference type="ARBA" id="ARBA00023163"/>
    </source>
</evidence>
<dbReference type="PROSITE" id="PS50949">
    <property type="entry name" value="HTH_GNTR"/>
    <property type="match status" value="1"/>
</dbReference>